<name>A0ACB7SW06_HYAAI</name>
<comment type="caution">
    <text evidence="1">The sequence shown here is derived from an EMBL/GenBank/DDBJ whole genome shotgun (WGS) entry which is preliminary data.</text>
</comment>
<gene>
    <name evidence="1" type="ORF">HPB50_007040</name>
</gene>
<evidence type="ECO:0000313" key="2">
    <source>
        <dbReference type="Proteomes" id="UP000821845"/>
    </source>
</evidence>
<reference evidence="1" key="1">
    <citation type="submission" date="2020-05" db="EMBL/GenBank/DDBJ databases">
        <title>Large-scale comparative analyses of tick genomes elucidate their genetic diversity and vector capacities.</title>
        <authorList>
            <person name="Jia N."/>
            <person name="Wang J."/>
            <person name="Shi W."/>
            <person name="Du L."/>
            <person name="Sun Y."/>
            <person name="Zhan W."/>
            <person name="Jiang J."/>
            <person name="Wang Q."/>
            <person name="Zhang B."/>
            <person name="Ji P."/>
            <person name="Sakyi L.B."/>
            <person name="Cui X."/>
            <person name="Yuan T."/>
            <person name="Jiang B."/>
            <person name="Yang W."/>
            <person name="Lam T.T.-Y."/>
            <person name="Chang Q."/>
            <person name="Ding S."/>
            <person name="Wang X."/>
            <person name="Zhu J."/>
            <person name="Ruan X."/>
            <person name="Zhao L."/>
            <person name="Wei J."/>
            <person name="Que T."/>
            <person name="Du C."/>
            <person name="Cheng J."/>
            <person name="Dai P."/>
            <person name="Han X."/>
            <person name="Huang E."/>
            <person name="Gao Y."/>
            <person name="Liu J."/>
            <person name="Shao H."/>
            <person name="Ye R."/>
            <person name="Li L."/>
            <person name="Wei W."/>
            <person name="Wang X."/>
            <person name="Wang C."/>
            <person name="Yang T."/>
            <person name="Huo Q."/>
            <person name="Li W."/>
            <person name="Guo W."/>
            <person name="Chen H."/>
            <person name="Zhou L."/>
            <person name="Ni X."/>
            <person name="Tian J."/>
            <person name="Zhou Y."/>
            <person name="Sheng Y."/>
            <person name="Liu T."/>
            <person name="Pan Y."/>
            <person name="Xia L."/>
            <person name="Li J."/>
            <person name="Zhao F."/>
            <person name="Cao W."/>
        </authorList>
    </citation>
    <scope>NUCLEOTIDE SEQUENCE</scope>
    <source>
        <strain evidence="1">Hyas-2018</strain>
    </source>
</reference>
<keyword evidence="2" id="KW-1185">Reference proteome</keyword>
<proteinExistence type="predicted"/>
<accession>A0ACB7SW06</accession>
<organism evidence="1 2">
    <name type="scientific">Hyalomma asiaticum</name>
    <name type="common">Tick</name>
    <dbReference type="NCBI Taxonomy" id="266040"/>
    <lineage>
        <taxon>Eukaryota</taxon>
        <taxon>Metazoa</taxon>
        <taxon>Ecdysozoa</taxon>
        <taxon>Arthropoda</taxon>
        <taxon>Chelicerata</taxon>
        <taxon>Arachnida</taxon>
        <taxon>Acari</taxon>
        <taxon>Parasitiformes</taxon>
        <taxon>Ixodida</taxon>
        <taxon>Ixodoidea</taxon>
        <taxon>Ixodidae</taxon>
        <taxon>Hyalomminae</taxon>
        <taxon>Hyalomma</taxon>
    </lineage>
</organism>
<dbReference type="EMBL" id="CM023482">
    <property type="protein sequence ID" value="KAH6938121.1"/>
    <property type="molecule type" value="Genomic_DNA"/>
</dbReference>
<protein>
    <submittedName>
        <fullName evidence="1">Uncharacterized protein</fullName>
    </submittedName>
</protein>
<evidence type="ECO:0000313" key="1">
    <source>
        <dbReference type="EMBL" id="KAH6938121.1"/>
    </source>
</evidence>
<dbReference type="Proteomes" id="UP000821845">
    <property type="component" value="Chromosome 2"/>
</dbReference>
<sequence>MEDDLGPIWSPIQSFLASSHHHLAACRKQCPERVALLENAFYIGDLTVGLPSVDKRATAYSEAHKIFSKASMELRKWASSSDALQKRFLCNNVPIENEARNSAVIKAQGML</sequence>